<keyword evidence="4 11" id="KW-1003">Cell membrane</keyword>
<evidence type="ECO:0000256" key="4">
    <source>
        <dbReference type="ARBA" id="ARBA00022475"/>
    </source>
</evidence>
<evidence type="ECO:0000256" key="5">
    <source>
        <dbReference type="ARBA" id="ARBA00022519"/>
    </source>
</evidence>
<name>A0A328AQC3_9CAUL</name>
<evidence type="ECO:0000313" key="13">
    <source>
        <dbReference type="EMBL" id="RAK56787.1"/>
    </source>
</evidence>
<evidence type="ECO:0000256" key="3">
    <source>
        <dbReference type="ARBA" id="ARBA00005985"/>
    </source>
</evidence>
<dbReference type="InterPro" id="IPR039653">
    <property type="entry name" value="Prenyltransferase"/>
</dbReference>
<dbReference type="InterPro" id="IPR044878">
    <property type="entry name" value="UbiA_sf"/>
</dbReference>
<dbReference type="InterPro" id="IPR000537">
    <property type="entry name" value="UbiA_prenyltransferase"/>
</dbReference>
<comment type="cofactor">
    <cofactor evidence="1 11">
        <name>Mg(2+)</name>
        <dbReference type="ChEBI" id="CHEBI:18420"/>
    </cofactor>
</comment>
<evidence type="ECO:0000256" key="9">
    <source>
        <dbReference type="ARBA" id="ARBA00022989"/>
    </source>
</evidence>
<evidence type="ECO:0000256" key="7">
    <source>
        <dbReference type="ARBA" id="ARBA00022688"/>
    </source>
</evidence>
<dbReference type="CDD" id="cd13959">
    <property type="entry name" value="PT_UbiA_COQ2"/>
    <property type="match status" value="1"/>
</dbReference>
<sequence length="336" mass="36003">MTHTAPLPDAAPTNWVDRLAPAPLRPWLKLGRFDRPAGIWLLMLPGWQGVALAAAVQGLRPDFFLLLEIFVGAALMRAAGCAFNDIVDRDFDAKVARTAGRPVASGQISVKQAWGFLIACSLISCVILFTLSPLAIGLGVASLALVAAYPFMKRITWWPQAWLGLTFNWGALLGYAAAPGGGLLVLWGWVLASSGEEIAFVPGAWGELGWPALALYASGIFWTLGYDTIYAIQDLEDDALAGVKSTARRLGAATPRAVAGFYGLTVAFAALAGWLAGMNWAFYALLGLYAVRLFQQAWKVRMDQPILALKLFKSNAWAGLILFAAIVAGSFHAPPL</sequence>
<evidence type="ECO:0000256" key="8">
    <source>
        <dbReference type="ARBA" id="ARBA00022692"/>
    </source>
</evidence>
<comment type="function">
    <text evidence="11">Catalyzes the prenylation of para-hydroxybenzoate (PHB) with an all-trans polyprenyl group. Mediates the second step in the final reaction sequence of ubiquinone-8 (UQ-8) biosynthesis, which is the condensation of the polyisoprenoid side chain with PHB, generating the first membrane-bound Q intermediate 3-octaprenyl-4-hydroxybenzoate.</text>
</comment>
<keyword evidence="10 11" id="KW-0472">Membrane</keyword>
<dbReference type="PANTHER" id="PTHR11048">
    <property type="entry name" value="PRENYLTRANSFERASES"/>
    <property type="match status" value="1"/>
</dbReference>
<comment type="catalytic activity">
    <reaction evidence="11">
        <text>all-trans-octaprenyl diphosphate + 4-hydroxybenzoate = 4-hydroxy-3-(all-trans-octaprenyl)benzoate + diphosphate</text>
        <dbReference type="Rhea" id="RHEA:27782"/>
        <dbReference type="ChEBI" id="CHEBI:1617"/>
        <dbReference type="ChEBI" id="CHEBI:17879"/>
        <dbReference type="ChEBI" id="CHEBI:33019"/>
        <dbReference type="ChEBI" id="CHEBI:57711"/>
        <dbReference type="EC" id="2.5.1.39"/>
    </reaction>
</comment>
<protein>
    <recommendedName>
        <fullName evidence="11 12">4-hydroxybenzoate octaprenyltransferase</fullName>
        <ecNumber evidence="11 12">2.5.1.39</ecNumber>
    </recommendedName>
    <alternativeName>
        <fullName evidence="11">4-HB polyprenyltransferase</fullName>
    </alternativeName>
</protein>
<feature type="transmembrane region" description="Helical" evidence="11">
    <location>
        <begin position="63"/>
        <end position="80"/>
    </location>
</feature>
<accession>A0A328AQC3</accession>
<evidence type="ECO:0000256" key="12">
    <source>
        <dbReference type="NCBIfam" id="TIGR01474"/>
    </source>
</evidence>
<dbReference type="GO" id="GO:0008412">
    <property type="term" value="F:4-hydroxybenzoate polyprenyltransferase activity"/>
    <property type="evidence" value="ECO:0007669"/>
    <property type="project" value="UniProtKB-UniRule"/>
</dbReference>
<dbReference type="PANTHER" id="PTHR11048:SF28">
    <property type="entry name" value="4-HYDROXYBENZOATE POLYPRENYLTRANSFERASE, MITOCHONDRIAL"/>
    <property type="match status" value="1"/>
</dbReference>
<dbReference type="EC" id="2.5.1.39" evidence="11 12"/>
<evidence type="ECO:0000256" key="2">
    <source>
        <dbReference type="ARBA" id="ARBA00004141"/>
    </source>
</evidence>
<evidence type="ECO:0000256" key="1">
    <source>
        <dbReference type="ARBA" id="ARBA00001946"/>
    </source>
</evidence>
<dbReference type="UniPathway" id="UPA00232"/>
<dbReference type="OrthoDB" id="9782418at2"/>
<dbReference type="Gene3D" id="1.20.120.1780">
    <property type="entry name" value="UbiA prenyltransferase"/>
    <property type="match status" value="1"/>
</dbReference>
<organism evidence="13 14">
    <name type="scientific">Phenylobacterium deserti</name>
    <dbReference type="NCBI Taxonomy" id="1914756"/>
    <lineage>
        <taxon>Bacteria</taxon>
        <taxon>Pseudomonadati</taxon>
        <taxon>Pseudomonadota</taxon>
        <taxon>Alphaproteobacteria</taxon>
        <taxon>Caulobacterales</taxon>
        <taxon>Caulobacteraceae</taxon>
        <taxon>Phenylobacterium</taxon>
    </lineage>
</organism>
<keyword evidence="7 11" id="KW-0831">Ubiquinone biosynthesis</keyword>
<comment type="caution">
    <text evidence="13">The sequence shown here is derived from an EMBL/GenBank/DDBJ whole genome shotgun (WGS) entry which is preliminary data.</text>
</comment>
<keyword evidence="9 11" id="KW-1133">Transmembrane helix</keyword>
<evidence type="ECO:0000313" key="14">
    <source>
        <dbReference type="Proteomes" id="UP000249725"/>
    </source>
</evidence>
<dbReference type="HAMAP" id="MF_01635">
    <property type="entry name" value="UbiA"/>
    <property type="match status" value="1"/>
</dbReference>
<dbReference type="NCBIfam" id="TIGR01474">
    <property type="entry name" value="ubiA_proteo"/>
    <property type="match status" value="1"/>
</dbReference>
<keyword evidence="5 11" id="KW-0997">Cell inner membrane</keyword>
<dbReference type="GO" id="GO:0006744">
    <property type="term" value="P:ubiquinone biosynthetic process"/>
    <property type="evidence" value="ECO:0007669"/>
    <property type="project" value="UniProtKB-UniRule"/>
</dbReference>
<dbReference type="GO" id="GO:0005886">
    <property type="term" value="C:plasma membrane"/>
    <property type="evidence" value="ECO:0007669"/>
    <property type="project" value="UniProtKB-SubCell"/>
</dbReference>
<dbReference type="Gene3D" id="1.10.357.140">
    <property type="entry name" value="UbiA prenyltransferase"/>
    <property type="match status" value="1"/>
</dbReference>
<feature type="transmembrane region" description="Helical" evidence="11">
    <location>
        <begin position="316"/>
        <end position="333"/>
    </location>
</feature>
<keyword evidence="6 11" id="KW-0808">Transferase</keyword>
<dbReference type="Pfam" id="PF01040">
    <property type="entry name" value="UbiA"/>
    <property type="match status" value="1"/>
</dbReference>
<dbReference type="FunFam" id="1.10.357.140:FF:000008">
    <property type="entry name" value="4-hydroxybenzoate octaprenyltransferase"/>
    <property type="match status" value="1"/>
</dbReference>
<comment type="similarity">
    <text evidence="3 11">Belongs to the UbiA prenyltransferase family.</text>
</comment>
<dbReference type="InterPro" id="IPR030470">
    <property type="entry name" value="UbiA_prenylTrfase_CS"/>
</dbReference>
<feature type="transmembrane region" description="Helical" evidence="11">
    <location>
        <begin position="116"/>
        <end position="149"/>
    </location>
</feature>
<keyword evidence="14" id="KW-1185">Reference proteome</keyword>
<comment type="pathway">
    <text evidence="11">Cofactor biosynthesis; ubiquinone biosynthesis.</text>
</comment>
<dbReference type="RefSeq" id="WP_111513139.1">
    <property type="nucleotide sequence ID" value="NZ_QFYR01000001.1"/>
</dbReference>
<comment type="subcellular location">
    <subcellularLocation>
        <location evidence="11">Cell inner membrane</location>
        <topology evidence="11">Multi-pass membrane protein</topology>
    </subcellularLocation>
    <subcellularLocation>
        <location evidence="2">Membrane</location>
        <topology evidence="2">Multi-pass membrane protein</topology>
    </subcellularLocation>
</comment>
<evidence type="ECO:0000256" key="10">
    <source>
        <dbReference type="ARBA" id="ARBA00023136"/>
    </source>
</evidence>
<dbReference type="EMBL" id="QFYR01000001">
    <property type="protein sequence ID" value="RAK56787.1"/>
    <property type="molecule type" value="Genomic_DNA"/>
</dbReference>
<dbReference type="FunFam" id="1.20.120.1780:FF:000001">
    <property type="entry name" value="4-hydroxybenzoate octaprenyltransferase"/>
    <property type="match status" value="1"/>
</dbReference>
<dbReference type="AlphaFoldDB" id="A0A328AQC3"/>
<gene>
    <name evidence="11" type="primary">ubiA</name>
    <name evidence="13" type="ORF">DJ018_02090</name>
</gene>
<keyword evidence="11" id="KW-0460">Magnesium</keyword>
<reference evidence="14" key="1">
    <citation type="submission" date="2018-05" db="EMBL/GenBank/DDBJ databases">
        <authorList>
            <person name="Li X."/>
        </authorList>
    </citation>
    <scope>NUCLEOTIDE SEQUENCE [LARGE SCALE GENOMIC DNA]</scope>
    <source>
        <strain evidence="14">YIM 73061</strain>
    </source>
</reference>
<feature type="transmembrane region" description="Helical" evidence="11">
    <location>
        <begin position="37"/>
        <end position="56"/>
    </location>
</feature>
<evidence type="ECO:0000256" key="6">
    <source>
        <dbReference type="ARBA" id="ARBA00022679"/>
    </source>
</evidence>
<proteinExistence type="inferred from homology"/>
<dbReference type="PROSITE" id="PS00943">
    <property type="entry name" value="UBIA"/>
    <property type="match status" value="1"/>
</dbReference>
<keyword evidence="8 11" id="KW-0812">Transmembrane</keyword>
<evidence type="ECO:0000256" key="11">
    <source>
        <dbReference type="HAMAP-Rule" id="MF_01635"/>
    </source>
</evidence>
<dbReference type="InterPro" id="IPR006370">
    <property type="entry name" value="HB_polyprenyltransferase-like"/>
</dbReference>
<dbReference type="Proteomes" id="UP000249725">
    <property type="component" value="Unassembled WGS sequence"/>
</dbReference>
<feature type="transmembrane region" description="Helical" evidence="11">
    <location>
        <begin position="161"/>
        <end position="190"/>
    </location>
</feature>